<dbReference type="Proteomes" id="UP000007013">
    <property type="component" value="Chromosome"/>
</dbReference>
<gene>
    <name evidence="2" type="ordered locus">Oter_0630</name>
</gene>
<evidence type="ECO:0000313" key="2">
    <source>
        <dbReference type="EMBL" id="ACB73920.1"/>
    </source>
</evidence>
<dbReference type="Gene3D" id="3.30.360.10">
    <property type="entry name" value="Dihydrodipicolinate Reductase, domain 2"/>
    <property type="match status" value="1"/>
</dbReference>
<evidence type="ECO:0000259" key="1">
    <source>
        <dbReference type="Pfam" id="PF01408"/>
    </source>
</evidence>
<dbReference type="AlphaFoldDB" id="B1ZTH5"/>
<organism evidence="2 3">
    <name type="scientific">Opitutus terrae (strain DSM 11246 / JCM 15787 / PB90-1)</name>
    <dbReference type="NCBI Taxonomy" id="452637"/>
    <lineage>
        <taxon>Bacteria</taxon>
        <taxon>Pseudomonadati</taxon>
        <taxon>Verrucomicrobiota</taxon>
        <taxon>Opitutia</taxon>
        <taxon>Opitutales</taxon>
        <taxon>Opitutaceae</taxon>
        <taxon>Opitutus</taxon>
    </lineage>
</organism>
<dbReference type="Gene3D" id="3.40.50.720">
    <property type="entry name" value="NAD(P)-binding Rossmann-like Domain"/>
    <property type="match status" value="1"/>
</dbReference>
<dbReference type="GO" id="GO:0000166">
    <property type="term" value="F:nucleotide binding"/>
    <property type="evidence" value="ECO:0007669"/>
    <property type="project" value="InterPro"/>
</dbReference>
<dbReference type="HOGENOM" id="CLU_041547_1_0_0"/>
<dbReference type="SUPFAM" id="SSF51735">
    <property type="entry name" value="NAD(P)-binding Rossmann-fold domains"/>
    <property type="match status" value="1"/>
</dbReference>
<dbReference type="SUPFAM" id="SSF55347">
    <property type="entry name" value="Glyceraldehyde-3-phosphate dehydrogenase-like, C-terminal domain"/>
    <property type="match status" value="1"/>
</dbReference>
<dbReference type="eggNOG" id="COG0673">
    <property type="taxonomic scope" value="Bacteria"/>
</dbReference>
<keyword evidence="3" id="KW-1185">Reference proteome</keyword>
<protein>
    <submittedName>
        <fullName evidence="2">Oxidoreductase domain protein</fullName>
    </submittedName>
</protein>
<dbReference type="InterPro" id="IPR052515">
    <property type="entry name" value="Gfo/Idh/MocA_Oxidoreductase"/>
</dbReference>
<name>B1ZTH5_OPITP</name>
<dbReference type="InterPro" id="IPR036291">
    <property type="entry name" value="NAD(P)-bd_dom_sf"/>
</dbReference>
<proteinExistence type="predicted"/>
<reference evidence="2 3" key="1">
    <citation type="journal article" date="2011" name="J. Bacteriol.">
        <title>Genome sequence of the verrucomicrobium Opitutus terrae PB90-1, an abundant inhabitant of rice paddy soil ecosystems.</title>
        <authorList>
            <person name="van Passel M.W."/>
            <person name="Kant R."/>
            <person name="Palva A."/>
            <person name="Copeland A."/>
            <person name="Lucas S."/>
            <person name="Lapidus A."/>
            <person name="Glavina del Rio T."/>
            <person name="Pitluck S."/>
            <person name="Goltsman E."/>
            <person name="Clum A."/>
            <person name="Sun H."/>
            <person name="Schmutz J."/>
            <person name="Larimer F.W."/>
            <person name="Land M.L."/>
            <person name="Hauser L."/>
            <person name="Kyrpides N."/>
            <person name="Mikhailova N."/>
            <person name="Richardson P.P."/>
            <person name="Janssen P.H."/>
            <person name="de Vos W.M."/>
            <person name="Smidt H."/>
        </authorList>
    </citation>
    <scope>NUCLEOTIDE SEQUENCE [LARGE SCALE GENOMIC DNA]</scope>
    <source>
        <strain evidence="3">DSM 11246 / JCM 15787 / PB90-1</strain>
    </source>
</reference>
<dbReference type="KEGG" id="ote:Oter_0630"/>
<sequence length="405" mass="44860">MGGFAGSHHGTVAQLEERGEARLICTCDPRAAEFGPQQEQWRFAQRGVKVFDDYRIMLEACHTELDAVVVPTPIQLHAEMHASAAAFGLPCYLEKPATLDHAELEGMIALDARLSKASLVGFNFVIEKPRLALKERLLAGEFGGMRGATLTAVWPRPTIYFQRNEWAGRLVVGDHVVIDSCLGNALAHFVYDLLFWAGRSSVYSCAQLAAVRAELYRAHAIEGADTFFVEADTSTGVTMRFALSHACSGPSSQSEEVICERATVRYVVGQHAEVRWTDGRVERIGLEPFDSLAENHLEYYRYLRGDSPRPAATLADSRPFVALNNLAYVSSGEISAIPPELISPERDEKEQKDYLNVRGLQAAQDQFILRGTWPSVAGWRREPGVVATLSDLPRFHDVVRGMAQR</sequence>
<accession>B1ZTH5</accession>
<evidence type="ECO:0000313" key="3">
    <source>
        <dbReference type="Proteomes" id="UP000007013"/>
    </source>
</evidence>
<dbReference type="PANTHER" id="PTHR43249:SF1">
    <property type="entry name" value="D-GLUCOSIDE 3-DEHYDROGENASE"/>
    <property type="match status" value="1"/>
</dbReference>
<dbReference type="PANTHER" id="PTHR43249">
    <property type="entry name" value="UDP-N-ACETYL-2-AMINO-2-DEOXY-D-GLUCURONATE OXIDASE"/>
    <property type="match status" value="1"/>
</dbReference>
<dbReference type="Pfam" id="PF01408">
    <property type="entry name" value="GFO_IDH_MocA"/>
    <property type="match status" value="1"/>
</dbReference>
<dbReference type="STRING" id="452637.Oter_0630"/>
<dbReference type="InterPro" id="IPR000683">
    <property type="entry name" value="Gfo/Idh/MocA-like_OxRdtase_N"/>
</dbReference>
<dbReference type="EMBL" id="CP001032">
    <property type="protein sequence ID" value="ACB73920.1"/>
    <property type="molecule type" value="Genomic_DNA"/>
</dbReference>
<feature type="domain" description="Gfo/Idh/MocA-like oxidoreductase N-terminal" evidence="1">
    <location>
        <begin position="3"/>
        <end position="121"/>
    </location>
</feature>